<keyword evidence="1" id="KW-0732">Signal</keyword>
<keyword evidence="4" id="KW-1185">Reference proteome</keyword>
<dbReference type="AlphaFoldDB" id="A0A1C0A8J8"/>
<sequence length="374" mass="43403">MKRSFLIVIILTIIISSVAFAENYYPTMTLVQDLEYSSYLISNNQPKLAYHPVNLTDEDRRTAWFEGVEGSGVGEYIVFKFLRPINIEGINIFNGYGKSSKLFYANNRIKTLEIVINKSDKNTITVADVNKEQNIKFKAKNVSELKLIIRDIYKGEVYNDTGFSEISFLTNIENGKRNKDEKIIELFDPSGKIDFEKVEDKLKEDISPQIIKEVFERRYEGLDGAGNDDRLYFFLRAIKKQPSLIPPVLKVIYDKSDNGIFVSESANEDCYVWSIKYLLDDNLVSLPLIKHSGMGFYTTYYYTLELGDTRIIPKYLDKLIETGIWHEFSCNLMPHEIIIKEKDNYTEKIIKKYLNEKPMSKEVRGELKKVLENK</sequence>
<dbReference type="RefSeq" id="WP_068718580.1">
    <property type="nucleotide sequence ID" value="NZ_LWDV01000009.1"/>
</dbReference>
<organism evidence="3 4">
    <name type="scientific">Orenia metallireducens</name>
    <dbReference type="NCBI Taxonomy" id="1413210"/>
    <lineage>
        <taxon>Bacteria</taxon>
        <taxon>Bacillati</taxon>
        <taxon>Bacillota</taxon>
        <taxon>Clostridia</taxon>
        <taxon>Halanaerobiales</taxon>
        <taxon>Halobacteroidaceae</taxon>
        <taxon>Orenia</taxon>
    </lineage>
</organism>
<comment type="caution">
    <text evidence="3">The sequence shown here is derived from an EMBL/GenBank/DDBJ whole genome shotgun (WGS) entry which is preliminary data.</text>
</comment>
<evidence type="ECO:0000259" key="2">
    <source>
        <dbReference type="Pfam" id="PF25302"/>
    </source>
</evidence>
<feature type="signal peptide" evidence="1">
    <location>
        <begin position="1"/>
        <end position="21"/>
    </location>
</feature>
<feature type="domain" description="NAD glycohydrolase translocation F5/8 type C" evidence="2">
    <location>
        <begin position="25"/>
        <end position="168"/>
    </location>
</feature>
<dbReference type="OrthoDB" id="85718at2"/>
<dbReference type="NCBIfam" id="NF047619">
    <property type="entry name" value="NADase_discoid"/>
    <property type="match status" value="1"/>
</dbReference>
<evidence type="ECO:0000256" key="1">
    <source>
        <dbReference type="SAM" id="SignalP"/>
    </source>
</evidence>
<protein>
    <recommendedName>
        <fullName evidence="2">NAD glycohydrolase translocation F5/8 type C domain-containing protein</fullName>
    </recommendedName>
</protein>
<accession>A0A1C0A8J8</accession>
<reference evidence="3 4" key="2">
    <citation type="submission" date="2016-08" db="EMBL/GenBank/DDBJ databases">
        <title>Orenia metallireducens sp. nov. strain Z6, a Novel Metal-reducing Firmicute from the Deep Subsurface.</title>
        <authorList>
            <person name="Maxim B.I."/>
            <person name="Kenneth K."/>
            <person name="Flynn T.M."/>
            <person name="Oloughlin E.J."/>
            <person name="Locke R.A."/>
            <person name="Weber J.R."/>
            <person name="Egan S.M."/>
            <person name="Mackie R.I."/>
            <person name="Cann I.K."/>
        </authorList>
    </citation>
    <scope>NUCLEOTIDE SEQUENCE [LARGE SCALE GENOMIC DNA]</scope>
    <source>
        <strain evidence="3 4">Z6</strain>
    </source>
</reference>
<name>A0A1C0A8J8_9FIRM</name>
<dbReference type="InterPro" id="IPR008979">
    <property type="entry name" value="Galactose-bd-like_sf"/>
</dbReference>
<evidence type="ECO:0000313" key="4">
    <source>
        <dbReference type="Proteomes" id="UP000093514"/>
    </source>
</evidence>
<dbReference type="SUPFAM" id="SSF49785">
    <property type="entry name" value="Galactose-binding domain-like"/>
    <property type="match status" value="1"/>
</dbReference>
<dbReference type="Pfam" id="PF25302">
    <property type="entry name" value="NADase_transloc"/>
    <property type="match status" value="1"/>
</dbReference>
<reference evidence="4" key="1">
    <citation type="submission" date="2016-07" db="EMBL/GenBank/DDBJ databases">
        <authorList>
            <person name="Florea S."/>
            <person name="Webb J.S."/>
            <person name="Jaromczyk J."/>
            <person name="Schardl C.L."/>
        </authorList>
    </citation>
    <scope>NUCLEOTIDE SEQUENCE [LARGE SCALE GENOMIC DNA]</scope>
    <source>
        <strain evidence="4">Z6</strain>
    </source>
</reference>
<feature type="chain" id="PRO_5008642901" description="NAD glycohydrolase translocation F5/8 type C domain-containing protein" evidence="1">
    <location>
        <begin position="22"/>
        <end position="374"/>
    </location>
</feature>
<gene>
    <name evidence="3" type="ORF">U472_11450</name>
</gene>
<evidence type="ECO:0000313" key="3">
    <source>
        <dbReference type="EMBL" id="OCL26593.1"/>
    </source>
</evidence>
<dbReference type="Gene3D" id="2.60.120.260">
    <property type="entry name" value="Galactose-binding domain-like"/>
    <property type="match status" value="1"/>
</dbReference>
<dbReference type="Proteomes" id="UP000093514">
    <property type="component" value="Unassembled WGS sequence"/>
</dbReference>
<dbReference type="EMBL" id="LWDV01000009">
    <property type="protein sequence ID" value="OCL26593.1"/>
    <property type="molecule type" value="Genomic_DNA"/>
</dbReference>
<proteinExistence type="predicted"/>
<dbReference type="InterPro" id="IPR057561">
    <property type="entry name" value="NADase_transloc"/>
</dbReference>